<evidence type="ECO:0000256" key="2">
    <source>
        <dbReference type="ARBA" id="ARBA00023125"/>
    </source>
</evidence>
<dbReference type="InterPro" id="IPR036271">
    <property type="entry name" value="Tet_transcr_reg_TetR-rel_C_sf"/>
</dbReference>
<dbReference type="InterPro" id="IPR023772">
    <property type="entry name" value="DNA-bd_HTH_TetR-type_CS"/>
</dbReference>
<reference evidence="6 7" key="1">
    <citation type="journal article" date="2019" name="Int. J. Syst. Evol. Microbiol.">
        <title>The Global Catalogue of Microorganisms (GCM) 10K type strain sequencing project: providing services to taxonomists for standard genome sequencing and annotation.</title>
        <authorList>
            <consortium name="The Broad Institute Genomics Platform"/>
            <consortium name="The Broad Institute Genome Sequencing Center for Infectious Disease"/>
            <person name="Wu L."/>
            <person name="Ma J."/>
        </authorList>
    </citation>
    <scope>NUCLEOTIDE SEQUENCE [LARGE SCALE GENOMIC DNA]</scope>
    <source>
        <strain evidence="6 7">JCM 11136</strain>
    </source>
</reference>
<evidence type="ECO:0000256" key="4">
    <source>
        <dbReference type="PROSITE-ProRule" id="PRU00335"/>
    </source>
</evidence>
<dbReference type="InterPro" id="IPR001647">
    <property type="entry name" value="HTH_TetR"/>
</dbReference>
<evidence type="ECO:0000256" key="3">
    <source>
        <dbReference type="ARBA" id="ARBA00023163"/>
    </source>
</evidence>
<proteinExistence type="predicted"/>
<dbReference type="PROSITE" id="PS01081">
    <property type="entry name" value="HTH_TETR_1"/>
    <property type="match status" value="1"/>
</dbReference>
<dbReference type="PANTHER" id="PTHR30055:SF240">
    <property type="entry name" value="HTH-TYPE TRANSCRIPTIONAL REGULATOR ACRR"/>
    <property type="match status" value="1"/>
</dbReference>
<dbReference type="Gene3D" id="1.10.357.10">
    <property type="entry name" value="Tetracycline Repressor, domain 2"/>
    <property type="match status" value="1"/>
</dbReference>
<dbReference type="PRINTS" id="PR00455">
    <property type="entry name" value="HTHTETR"/>
</dbReference>
<evidence type="ECO:0000313" key="7">
    <source>
        <dbReference type="Proteomes" id="UP001501578"/>
    </source>
</evidence>
<organism evidence="6 7">
    <name type="scientific">Nonomuraea longicatena</name>
    <dbReference type="NCBI Taxonomy" id="83682"/>
    <lineage>
        <taxon>Bacteria</taxon>
        <taxon>Bacillati</taxon>
        <taxon>Actinomycetota</taxon>
        <taxon>Actinomycetes</taxon>
        <taxon>Streptosporangiales</taxon>
        <taxon>Streptosporangiaceae</taxon>
        <taxon>Nonomuraea</taxon>
    </lineage>
</organism>
<keyword evidence="1" id="KW-0805">Transcription regulation</keyword>
<feature type="domain" description="HTH tetR-type" evidence="5">
    <location>
        <begin position="15"/>
        <end position="75"/>
    </location>
</feature>
<evidence type="ECO:0000256" key="1">
    <source>
        <dbReference type="ARBA" id="ARBA00023015"/>
    </source>
</evidence>
<keyword evidence="2 4" id="KW-0238">DNA-binding</keyword>
<name>A0ABN1PQK5_9ACTN</name>
<feature type="DNA-binding region" description="H-T-H motif" evidence="4">
    <location>
        <begin position="38"/>
        <end position="57"/>
    </location>
</feature>
<dbReference type="InterPro" id="IPR050109">
    <property type="entry name" value="HTH-type_TetR-like_transc_reg"/>
</dbReference>
<keyword evidence="3" id="KW-0804">Transcription</keyword>
<dbReference type="PROSITE" id="PS50977">
    <property type="entry name" value="HTH_TETR_2"/>
    <property type="match status" value="1"/>
</dbReference>
<dbReference type="Proteomes" id="UP001501578">
    <property type="component" value="Unassembled WGS sequence"/>
</dbReference>
<dbReference type="SUPFAM" id="SSF48498">
    <property type="entry name" value="Tetracyclin repressor-like, C-terminal domain"/>
    <property type="match status" value="1"/>
</dbReference>
<dbReference type="SUPFAM" id="SSF46689">
    <property type="entry name" value="Homeodomain-like"/>
    <property type="match status" value="1"/>
</dbReference>
<dbReference type="Pfam" id="PF00440">
    <property type="entry name" value="TetR_N"/>
    <property type="match status" value="1"/>
</dbReference>
<comment type="caution">
    <text evidence="6">The sequence shown here is derived from an EMBL/GenBank/DDBJ whole genome shotgun (WGS) entry which is preliminary data.</text>
</comment>
<evidence type="ECO:0000259" key="5">
    <source>
        <dbReference type="PROSITE" id="PS50977"/>
    </source>
</evidence>
<dbReference type="EMBL" id="BAAAHQ010000017">
    <property type="protein sequence ID" value="GAA0931795.1"/>
    <property type="molecule type" value="Genomic_DNA"/>
</dbReference>
<keyword evidence="7" id="KW-1185">Reference proteome</keyword>
<dbReference type="PANTHER" id="PTHR30055">
    <property type="entry name" value="HTH-TYPE TRANSCRIPTIONAL REGULATOR RUTR"/>
    <property type="match status" value="1"/>
</dbReference>
<accession>A0ABN1PQK5</accession>
<sequence>MGTFCVMRRTAEEAAATRRDLLVAALAEFAELGYSAATLAGIAARAGVTRGALYHHFSDKGTLFLSVLGELWAEAATPVWGALDGPGPPLRRVSSFLVAFFTALERDATFREIFALSMRPVDGAPELAGGMEGKRAVMEGWRRQLTALLADAPLRVPAEVAALAIISAANGAAATWLACPELFSPAREAQALAEAIVHGLAV</sequence>
<gene>
    <name evidence="6" type="primary">nalD</name>
    <name evidence="6" type="ORF">GCM10009560_37050</name>
</gene>
<protein>
    <submittedName>
        <fullName evidence="6">Efflux system transcriptional repressor NalD</fullName>
    </submittedName>
</protein>
<dbReference type="InterPro" id="IPR009057">
    <property type="entry name" value="Homeodomain-like_sf"/>
</dbReference>
<evidence type="ECO:0000313" key="6">
    <source>
        <dbReference type="EMBL" id="GAA0931795.1"/>
    </source>
</evidence>